<dbReference type="Proteomes" id="UP001596072">
    <property type="component" value="Unassembled WGS sequence"/>
</dbReference>
<organism evidence="3 4">
    <name type="scientific">Nocardioides vastitatis</name>
    <dbReference type="NCBI Taxonomy" id="2568655"/>
    <lineage>
        <taxon>Bacteria</taxon>
        <taxon>Bacillati</taxon>
        <taxon>Actinomycetota</taxon>
        <taxon>Actinomycetes</taxon>
        <taxon>Propionibacteriales</taxon>
        <taxon>Nocardioidaceae</taxon>
        <taxon>Nocardioides</taxon>
    </lineage>
</organism>
<evidence type="ECO:0000313" key="3">
    <source>
        <dbReference type="EMBL" id="MFC5728733.1"/>
    </source>
</evidence>
<protein>
    <recommendedName>
        <fullName evidence="5">Glycerophosphoryl diester phosphodiesterase membrane domain-containing protein</fullName>
    </recommendedName>
</protein>
<feature type="transmembrane region" description="Helical" evidence="2">
    <location>
        <begin position="94"/>
        <end position="123"/>
    </location>
</feature>
<dbReference type="EMBL" id="JBHSNS010000002">
    <property type="protein sequence ID" value="MFC5728733.1"/>
    <property type="molecule type" value="Genomic_DNA"/>
</dbReference>
<feature type="transmembrane region" description="Helical" evidence="2">
    <location>
        <begin position="200"/>
        <end position="224"/>
    </location>
</feature>
<evidence type="ECO:0000313" key="4">
    <source>
        <dbReference type="Proteomes" id="UP001596072"/>
    </source>
</evidence>
<proteinExistence type="predicted"/>
<sequence length="377" mass="39363">MTDGAPHHYPPPGAPQPTEAPVGAAGGPPPGWGAPPGAGTSYAPYVSPGRGPGGLPGMLGAAHKPGAFPLRPLTLGNMYDGAFRIIRFNPKATVGAAVMVTAVAMVIPVLITTILTFTVGVAIDASGETSPEAGIVEVLSVLAAYGSLLLSLVLAQVGVVFVTGMIAHVTRAAAVGKRLSLGEAWAATHGKRWRLLGLTFLINLAFVALVVAYVLLWVVVVLVAQDAWPVILAWGLISVPAFICLCCWLWIRAYYLPVPPLMLENVGVFGAIGRGWTLTARQFWRTFGIALLTVLIGSVAGTMLSTPVSLVGQIGALAVPEYAALLLVLTQAIALVAQNAFVAPFLSTVASVQYVDLRMRKEAFDVDLMREVGIATE</sequence>
<keyword evidence="4" id="KW-1185">Reference proteome</keyword>
<evidence type="ECO:0000256" key="1">
    <source>
        <dbReference type="SAM" id="MobiDB-lite"/>
    </source>
</evidence>
<feature type="region of interest" description="Disordered" evidence="1">
    <location>
        <begin position="1"/>
        <end position="35"/>
    </location>
</feature>
<keyword evidence="2" id="KW-0472">Membrane</keyword>
<keyword evidence="2" id="KW-0812">Transmembrane</keyword>
<reference evidence="4" key="1">
    <citation type="journal article" date="2019" name="Int. J. Syst. Evol. Microbiol.">
        <title>The Global Catalogue of Microorganisms (GCM) 10K type strain sequencing project: providing services to taxonomists for standard genome sequencing and annotation.</title>
        <authorList>
            <consortium name="The Broad Institute Genomics Platform"/>
            <consortium name="The Broad Institute Genome Sequencing Center for Infectious Disease"/>
            <person name="Wu L."/>
            <person name="Ma J."/>
        </authorList>
    </citation>
    <scope>NUCLEOTIDE SEQUENCE [LARGE SCALE GENOMIC DNA]</scope>
    <source>
        <strain evidence="4">YIM 94188</strain>
    </source>
</reference>
<gene>
    <name evidence="3" type="ORF">ACFPQB_07370</name>
</gene>
<name>A0ABW0ZI18_9ACTN</name>
<feature type="transmembrane region" description="Helical" evidence="2">
    <location>
        <begin position="143"/>
        <end position="169"/>
    </location>
</feature>
<keyword evidence="2" id="KW-1133">Transmembrane helix</keyword>
<comment type="caution">
    <text evidence="3">The sequence shown here is derived from an EMBL/GenBank/DDBJ whole genome shotgun (WGS) entry which is preliminary data.</text>
</comment>
<feature type="transmembrane region" description="Helical" evidence="2">
    <location>
        <begin position="283"/>
        <end position="304"/>
    </location>
</feature>
<feature type="transmembrane region" description="Helical" evidence="2">
    <location>
        <begin position="230"/>
        <end position="251"/>
    </location>
</feature>
<accession>A0ABW0ZI18</accession>
<dbReference type="RefSeq" id="WP_136432210.1">
    <property type="nucleotide sequence ID" value="NZ_JBHSNS010000002.1"/>
</dbReference>
<evidence type="ECO:0008006" key="5">
    <source>
        <dbReference type="Google" id="ProtNLM"/>
    </source>
</evidence>
<feature type="transmembrane region" description="Helical" evidence="2">
    <location>
        <begin position="324"/>
        <end position="352"/>
    </location>
</feature>
<evidence type="ECO:0000256" key="2">
    <source>
        <dbReference type="SAM" id="Phobius"/>
    </source>
</evidence>